<dbReference type="RefSeq" id="WP_380049095.1">
    <property type="nucleotide sequence ID" value="NZ_JBHLTC010000020.1"/>
</dbReference>
<comment type="caution">
    <text evidence="2">The sequence shown here is derived from an EMBL/GenBank/DDBJ whole genome shotgun (WGS) entry which is preliminary data.</text>
</comment>
<feature type="signal peptide" evidence="1">
    <location>
        <begin position="1"/>
        <end position="26"/>
    </location>
</feature>
<sequence length="158" mass="17329">MSRFARVVGAVAVSATVILGATTPLAEAITDMSVNLTMQTHPVTPNQAFGTYTAFLPTDSGWGYLYNGGSIRVDCYGDDLFSDDFLFSRTHTISSFQPLTADEKGIYLTGRVGGDLGTIWDEDTDTADHRDEVYCRMTWRDGGGGTIQRKTPVRYGYF</sequence>
<evidence type="ECO:0000313" key="2">
    <source>
        <dbReference type="EMBL" id="MFC0626043.1"/>
    </source>
</evidence>
<keyword evidence="3" id="KW-1185">Reference proteome</keyword>
<evidence type="ECO:0000256" key="1">
    <source>
        <dbReference type="SAM" id="SignalP"/>
    </source>
</evidence>
<accession>A0ABV6QPE9</accession>
<evidence type="ECO:0000313" key="3">
    <source>
        <dbReference type="Proteomes" id="UP001589890"/>
    </source>
</evidence>
<name>A0ABV6QPE9_9ACTN</name>
<organism evidence="2 3">
    <name type="scientific">Kribbella deserti</name>
    <dbReference type="NCBI Taxonomy" id="1926257"/>
    <lineage>
        <taxon>Bacteria</taxon>
        <taxon>Bacillati</taxon>
        <taxon>Actinomycetota</taxon>
        <taxon>Actinomycetes</taxon>
        <taxon>Propionibacteriales</taxon>
        <taxon>Kribbellaceae</taxon>
        <taxon>Kribbella</taxon>
    </lineage>
</organism>
<feature type="chain" id="PRO_5046948748" evidence="1">
    <location>
        <begin position="27"/>
        <end position="158"/>
    </location>
</feature>
<dbReference type="EMBL" id="JBHLTC010000020">
    <property type="protein sequence ID" value="MFC0626043.1"/>
    <property type="molecule type" value="Genomic_DNA"/>
</dbReference>
<protein>
    <submittedName>
        <fullName evidence="2">Uncharacterized protein</fullName>
    </submittedName>
</protein>
<gene>
    <name evidence="2" type="ORF">ACFFGN_18330</name>
</gene>
<reference evidence="2 3" key="1">
    <citation type="submission" date="2024-09" db="EMBL/GenBank/DDBJ databases">
        <authorList>
            <person name="Sun Q."/>
            <person name="Mori K."/>
        </authorList>
    </citation>
    <scope>NUCLEOTIDE SEQUENCE [LARGE SCALE GENOMIC DNA]</scope>
    <source>
        <strain evidence="2 3">CGMCC 1.15906</strain>
    </source>
</reference>
<dbReference type="Proteomes" id="UP001589890">
    <property type="component" value="Unassembled WGS sequence"/>
</dbReference>
<proteinExistence type="predicted"/>
<keyword evidence="1" id="KW-0732">Signal</keyword>